<evidence type="ECO:0000313" key="2">
    <source>
        <dbReference type="Proteomes" id="UP000190092"/>
    </source>
</evidence>
<dbReference type="STRING" id="225324.SAMN02745126_00109"/>
<keyword evidence="2" id="KW-1185">Reference proteome</keyword>
<dbReference type="RefSeq" id="WP_085931888.1">
    <property type="nucleotide sequence ID" value="NZ_FUWJ01000001.1"/>
</dbReference>
<dbReference type="AlphaFoldDB" id="A0A1T4JLD5"/>
<reference evidence="2" key="1">
    <citation type="submission" date="2017-02" db="EMBL/GenBank/DDBJ databases">
        <authorList>
            <person name="Varghese N."/>
            <person name="Submissions S."/>
        </authorList>
    </citation>
    <scope>NUCLEOTIDE SEQUENCE [LARGE SCALE GENOMIC DNA]</scope>
    <source>
        <strain evidence="2">ATCC 27094</strain>
    </source>
</reference>
<name>A0A1T4JLD5_9HYPH</name>
<sequence length="184" mass="20264">MRDPIAILGWGSLLWDARPDFDQLHGAWQHDGPMLKIEFSRISMTRSGALTLVLDARDGADIQVACALSLRSSLSLAIEDLCKREGTSNANVGYVRPNGEGKSRDGYTKSRIAAWAKAKNFNAVVWTDLQSNFLEKTGKPFSIDAAMEYIQGLSEEGRRAASDYIGRAPDFVDTPLRQRSRAAS</sequence>
<dbReference type="OrthoDB" id="262743at2"/>
<dbReference type="EMBL" id="FUWJ01000001">
    <property type="protein sequence ID" value="SJZ30985.1"/>
    <property type="molecule type" value="Genomic_DNA"/>
</dbReference>
<gene>
    <name evidence="1" type="ORF">SAMN02745126_00109</name>
</gene>
<organism evidence="1 2">
    <name type="scientific">Enhydrobacter aerosaccus</name>
    <dbReference type="NCBI Taxonomy" id="225324"/>
    <lineage>
        <taxon>Bacteria</taxon>
        <taxon>Pseudomonadati</taxon>
        <taxon>Pseudomonadota</taxon>
        <taxon>Alphaproteobacteria</taxon>
        <taxon>Hyphomicrobiales</taxon>
        <taxon>Enhydrobacter</taxon>
    </lineage>
</organism>
<dbReference type="Proteomes" id="UP000190092">
    <property type="component" value="Unassembled WGS sequence"/>
</dbReference>
<accession>A0A1T4JLD5</accession>
<evidence type="ECO:0000313" key="1">
    <source>
        <dbReference type="EMBL" id="SJZ30985.1"/>
    </source>
</evidence>
<proteinExistence type="predicted"/>
<protein>
    <submittedName>
        <fullName evidence="1">Uncharacterized protein</fullName>
    </submittedName>
</protein>